<keyword evidence="3" id="KW-1185">Reference proteome</keyword>
<dbReference type="Pfam" id="PF12023">
    <property type="entry name" value="DUF3511"/>
    <property type="match status" value="1"/>
</dbReference>
<dbReference type="AlphaFoldDB" id="A0AAQ3KLT1"/>
<feature type="region of interest" description="Disordered" evidence="1">
    <location>
        <begin position="52"/>
        <end position="90"/>
    </location>
</feature>
<evidence type="ECO:0008006" key="4">
    <source>
        <dbReference type="Google" id="ProtNLM"/>
    </source>
</evidence>
<sequence>MGDFDRTYRNEVRGVAPAADYDRGYRNEFRAFGTGDGDRKLEIVKGNVYSASQSYSSYSSSGRDPASSMRRPSPDPPFPPPRRERSSGASVWCFGDPEMKRRRRVMKYKKYAVEGKLKASLRKGFRWIKVKCSELVHGW</sequence>
<gene>
    <name evidence="2" type="ORF">Cni_G19050</name>
</gene>
<dbReference type="EMBL" id="CP136895">
    <property type="protein sequence ID" value="WOL10295.1"/>
    <property type="molecule type" value="Genomic_DNA"/>
</dbReference>
<evidence type="ECO:0000256" key="1">
    <source>
        <dbReference type="SAM" id="MobiDB-lite"/>
    </source>
</evidence>
<dbReference type="PANTHER" id="PTHR33193">
    <property type="entry name" value="DOMAIN PROTEIN, PUTATIVE (DUF3511)-RELATED"/>
    <property type="match status" value="1"/>
</dbReference>
<protein>
    <recommendedName>
        <fullName evidence="4">DUF3511 domain protein</fullName>
    </recommendedName>
</protein>
<accession>A0AAQ3KLT1</accession>
<reference evidence="2 3" key="1">
    <citation type="submission" date="2023-10" db="EMBL/GenBank/DDBJ databases">
        <title>Chromosome-scale genome assembly provides insights into flower coloration mechanisms of Canna indica.</title>
        <authorList>
            <person name="Li C."/>
        </authorList>
    </citation>
    <scope>NUCLEOTIDE SEQUENCE [LARGE SCALE GENOMIC DNA]</scope>
    <source>
        <tissue evidence="2">Flower</tissue>
    </source>
</reference>
<feature type="compositionally biased region" description="Low complexity" evidence="1">
    <location>
        <begin position="52"/>
        <end position="71"/>
    </location>
</feature>
<evidence type="ECO:0000313" key="2">
    <source>
        <dbReference type="EMBL" id="WOL10295.1"/>
    </source>
</evidence>
<dbReference type="InterPro" id="IPR021899">
    <property type="entry name" value="DUF3511"/>
</dbReference>
<dbReference type="PANTHER" id="PTHR33193:SF13">
    <property type="entry name" value="EXPRESSED PROTEIN"/>
    <property type="match status" value="1"/>
</dbReference>
<proteinExistence type="predicted"/>
<name>A0AAQ3KLT1_9LILI</name>
<dbReference type="Proteomes" id="UP001327560">
    <property type="component" value="Chromosome 6"/>
</dbReference>
<evidence type="ECO:0000313" key="3">
    <source>
        <dbReference type="Proteomes" id="UP001327560"/>
    </source>
</evidence>
<organism evidence="2 3">
    <name type="scientific">Canna indica</name>
    <name type="common">Indian-shot</name>
    <dbReference type="NCBI Taxonomy" id="4628"/>
    <lineage>
        <taxon>Eukaryota</taxon>
        <taxon>Viridiplantae</taxon>
        <taxon>Streptophyta</taxon>
        <taxon>Embryophyta</taxon>
        <taxon>Tracheophyta</taxon>
        <taxon>Spermatophyta</taxon>
        <taxon>Magnoliopsida</taxon>
        <taxon>Liliopsida</taxon>
        <taxon>Zingiberales</taxon>
        <taxon>Cannaceae</taxon>
        <taxon>Canna</taxon>
    </lineage>
</organism>